<evidence type="ECO:0000313" key="1">
    <source>
        <dbReference type="EMBL" id="EDP8660562.1"/>
    </source>
</evidence>
<accession>A0A698W4N0</accession>
<protein>
    <submittedName>
        <fullName evidence="1">Uncharacterized protein</fullName>
    </submittedName>
</protein>
<gene>
    <name evidence="1" type="ORF">GRG92_000143</name>
</gene>
<proteinExistence type="predicted"/>
<dbReference type="EMBL" id="AANPCH010000001">
    <property type="protein sequence ID" value="EDP8660562.1"/>
    <property type="molecule type" value="Genomic_DNA"/>
</dbReference>
<name>A0A698W4N0_SALBN</name>
<dbReference type="RefSeq" id="WP_171923448.1">
    <property type="nucleotide sequence ID" value="NZ_CP053417.1"/>
</dbReference>
<sequence length="57" mass="6122">MSPVNVTWSVENLDHSGEKNLQSVIAPEVIIAAQISVICHIPGIQCTTSRIITRHGG</sequence>
<comment type="caution">
    <text evidence="1">The sequence shown here is derived from an EMBL/GenBank/DDBJ whole genome shotgun (WGS) entry which is preliminary data.</text>
</comment>
<dbReference type="AlphaFoldDB" id="A0A698W4N0"/>
<reference evidence="1" key="1">
    <citation type="submission" date="2019-12" db="EMBL/GenBank/DDBJ databases">
        <authorList>
            <person name="Ashton P.M."/>
            <person name="Dallman T."/>
            <person name="Nair S."/>
            <person name="De Pinna E."/>
            <person name="Peters T."/>
            <person name="Grant K."/>
        </authorList>
    </citation>
    <scope>NUCLEOTIDE SEQUENCE</scope>
    <source>
        <strain evidence="1">854886</strain>
    </source>
</reference>
<organism evidence="1">
    <name type="scientific">Salmonella bongori</name>
    <dbReference type="NCBI Taxonomy" id="54736"/>
    <lineage>
        <taxon>Bacteria</taxon>
        <taxon>Pseudomonadati</taxon>
        <taxon>Pseudomonadota</taxon>
        <taxon>Gammaproteobacteria</taxon>
        <taxon>Enterobacterales</taxon>
        <taxon>Enterobacteriaceae</taxon>
        <taxon>Salmonella</taxon>
    </lineage>
</organism>